<sequence>MYNLGVGMLISGTIIVFGSDIFFRRGKIKDMKSLLKIKSAGLAITVIGMIIMFKMY</sequence>
<dbReference type="AlphaFoldDB" id="A0A1M6FMX9"/>
<keyword evidence="1" id="KW-0812">Transmembrane</keyword>
<keyword evidence="1" id="KW-0472">Membrane</keyword>
<protein>
    <submittedName>
        <fullName evidence="2">Uncharacterized protein</fullName>
    </submittedName>
</protein>
<dbReference type="Proteomes" id="UP000184052">
    <property type="component" value="Unassembled WGS sequence"/>
</dbReference>
<dbReference type="RefSeq" id="WP_175548527.1">
    <property type="nucleotide sequence ID" value="NZ_FQZL01000009.1"/>
</dbReference>
<feature type="transmembrane region" description="Helical" evidence="1">
    <location>
        <begin position="6"/>
        <end position="23"/>
    </location>
</feature>
<evidence type="ECO:0000313" key="3">
    <source>
        <dbReference type="Proteomes" id="UP000184052"/>
    </source>
</evidence>
<evidence type="ECO:0000256" key="1">
    <source>
        <dbReference type="SAM" id="Phobius"/>
    </source>
</evidence>
<reference evidence="2 3" key="1">
    <citation type="submission" date="2016-11" db="EMBL/GenBank/DDBJ databases">
        <authorList>
            <person name="Jaros S."/>
            <person name="Januszkiewicz K."/>
            <person name="Wedrychowicz H."/>
        </authorList>
    </citation>
    <scope>NUCLEOTIDE SEQUENCE [LARGE SCALE GENOMIC DNA]</scope>
    <source>
        <strain evidence="2 3">DSM 17477</strain>
    </source>
</reference>
<feature type="transmembrane region" description="Helical" evidence="1">
    <location>
        <begin position="35"/>
        <end position="53"/>
    </location>
</feature>
<organism evidence="2 3">
    <name type="scientific">Dethiosulfatibacter aminovorans DSM 17477</name>
    <dbReference type="NCBI Taxonomy" id="1121476"/>
    <lineage>
        <taxon>Bacteria</taxon>
        <taxon>Bacillati</taxon>
        <taxon>Bacillota</taxon>
        <taxon>Tissierellia</taxon>
        <taxon>Dethiosulfatibacter</taxon>
    </lineage>
</organism>
<keyword evidence="3" id="KW-1185">Reference proteome</keyword>
<dbReference type="EMBL" id="FQZL01000009">
    <property type="protein sequence ID" value="SHI98969.1"/>
    <property type="molecule type" value="Genomic_DNA"/>
</dbReference>
<gene>
    <name evidence="2" type="ORF">SAMN02745751_01473</name>
</gene>
<accession>A0A1M6FMX9</accession>
<proteinExistence type="predicted"/>
<evidence type="ECO:0000313" key="2">
    <source>
        <dbReference type="EMBL" id="SHI98969.1"/>
    </source>
</evidence>
<name>A0A1M6FMX9_9FIRM</name>
<keyword evidence="1" id="KW-1133">Transmembrane helix</keyword>